<dbReference type="PANTHER" id="PTHR41878:SF1">
    <property type="entry name" value="TNPR PROTEIN"/>
    <property type="match status" value="1"/>
</dbReference>
<sequence>MHRRQLRPTATGRRLADDPVGLWQHIAARLPLGRGEADRVAGLLWLIGIAAGRPHAEDVVAEGMNALGWASGETGEPLDRSTAFLAVRDTVWTVFDRLGVLGRRRDRDQPPTPSAIALARAALLHEEPPAPTRPVPAVELTVTLRGVDPPVWRRIAVPERTTLRELHGLLQAAMGWQDTHLSMFEVDGRSYGDVEDMEDLGDPRAVTVGSLPDGTLLRYDYDFGDGWEHDIRIDGRTTADAPVCSDGARACPPEDSGGPGGYAEMLEIVADPRHPEHADVAEWLGGPFDAEAFDAGRATWRMRTRASRSR</sequence>
<keyword evidence="3" id="KW-1185">Reference proteome</keyword>
<dbReference type="InterPro" id="IPR024047">
    <property type="entry name" value="MM3350-like_sf"/>
</dbReference>
<feature type="domain" description="Plasmid pRiA4b Orf3-like" evidence="1">
    <location>
        <begin position="137"/>
        <end position="295"/>
    </location>
</feature>
<evidence type="ECO:0000313" key="2">
    <source>
        <dbReference type="EMBL" id="WRL62180.1"/>
    </source>
</evidence>
<dbReference type="PANTHER" id="PTHR41878">
    <property type="entry name" value="LEXA REPRESSOR-RELATED"/>
    <property type="match status" value="1"/>
</dbReference>
<dbReference type="InterPro" id="IPR012912">
    <property type="entry name" value="Plasmid_pRiA4b_Orf3-like"/>
</dbReference>
<reference evidence="2 3" key="1">
    <citation type="submission" date="2023-12" db="EMBL/GenBank/DDBJ databases">
        <title>Blastococcus brunescens sp. nov., an actonobacterium isolated from sandstone collected in sahara desert.</title>
        <authorList>
            <person name="Gtari M."/>
            <person name="Ghodhbane F."/>
        </authorList>
    </citation>
    <scope>NUCLEOTIDE SEQUENCE [LARGE SCALE GENOMIC DNA]</scope>
    <source>
        <strain evidence="2 3">BMG 8361</strain>
    </source>
</reference>
<dbReference type="SUPFAM" id="SSF159941">
    <property type="entry name" value="MM3350-like"/>
    <property type="match status" value="1"/>
</dbReference>
<dbReference type="RefSeq" id="WP_324273535.1">
    <property type="nucleotide sequence ID" value="NZ_CP141261.1"/>
</dbReference>
<organism evidence="2 3">
    <name type="scientific">Blastococcus brunescens</name>
    <dbReference type="NCBI Taxonomy" id="1564165"/>
    <lineage>
        <taxon>Bacteria</taxon>
        <taxon>Bacillati</taxon>
        <taxon>Actinomycetota</taxon>
        <taxon>Actinomycetes</taxon>
        <taxon>Geodermatophilales</taxon>
        <taxon>Geodermatophilaceae</taxon>
        <taxon>Blastococcus</taxon>
    </lineage>
</organism>
<dbReference type="Proteomes" id="UP001324287">
    <property type="component" value="Chromosome"/>
</dbReference>
<dbReference type="EMBL" id="CP141261">
    <property type="protein sequence ID" value="WRL62180.1"/>
    <property type="molecule type" value="Genomic_DNA"/>
</dbReference>
<dbReference type="Pfam" id="PF07929">
    <property type="entry name" value="PRiA4_ORF3"/>
    <property type="match status" value="1"/>
</dbReference>
<name>A0ABZ1AUK1_9ACTN</name>
<accession>A0ABZ1AUK1</accession>
<proteinExistence type="predicted"/>
<evidence type="ECO:0000259" key="1">
    <source>
        <dbReference type="Pfam" id="PF07929"/>
    </source>
</evidence>
<gene>
    <name evidence="2" type="ORF">U6N30_19275</name>
</gene>
<dbReference type="Gene3D" id="3.10.290.30">
    <property type="entry name" value="MM3350-like"/>
    <property type="match status" value="1"/>
</dbReference>
<evidence type="ECO:0000313" key="3">
    <source>
        <dbReference type="Proteomes" id="UP001324287"/>
    </source>
</evidence>
<protein>
    <submittedName>
        <fullName evidence="2">Plasmid pRiA4b ORF-3 family protein</fullName>
    </submittedName>
</protein>